<dbReference type="InterPro" id="IPR052901">
    <property type="entry name" value="Bact_TGase-like"/>
</dbReference>
<evidence type="ECO:0000313" key="5">
    <source>
        <dbReference type="Proteomes" id="UP000831963"/>
    </source>
</evidence>
<feature type="region of interest" description="Disordered" evidence="1">
    <location>
        <begin position="781"/>
        <end position="808"/>
    </location>
</feature>
<dbReference type="Pfam" id="PF11992">
    <property type="entry name" value="TgpA_N"/>
    <property type="match status" value="1"/>
</dbReference>
<dbReference type="Pfam" id="PF01841">
    <property type="entry name" value="Transglut_core"/>
    <property type="match status" value="1"/>
</dbReference>
<dbReference type="RefSeq" id="WP_247955509.1">
    <property type="nucleotide sequence ID" value="NZ_CP078077.1"/>
</dbReference>
<evidence type="ECO:0000313" key="4">
    <source>
        <dbReference type="EMBL" id="UPL14622.1"/>
    </source>
</evidence>
<reference evidence="4 5" key="1">
    <citation type="submission" date="2021-06" db="EMBL/GenBank/DDBJ databases">
        <title>Genome-based taxonomic framework of Microbacterium strains isolated from marine environment, the description of four new species and reclassification of four preexisting species.</title>
        <authorList>
            <person name="Lee S.D."/>
            <person name="Kim S.-M."/>
            <person name="Byeon Y.-S."/>
            <person name="Yang H.L."/>
            <person name="Kim I.S."/>
        </authorList>
    </citation>
    <scope>NUCLEOTIDE SEQUENCE [LARGE SCALE GENOMIC DNA]</scope>
    <source>
        <strain evidence="4 5">SSW1-36</strain>
    </source>
</reference>
<feature type="region of interest" description="Disordered" evidence="1">
    <location>
        <begin position="558"/>
        <end position="606"/>
    </location>
</feature>
<gene>
    <name evidence="4" type="ORF">KV396_09090</name>
</gene>
<dbReference type="PANTHER" id="PTHR42736:SF1">
    <property type="entry name" value="PROTEIN-GLUTAMINE GAMMA-GLUTAMYLTRANSFERASE"/>
    <property type="match status" value="1"/>
</dbReference>
<dbReference type="PANTHER" id="PTHR42736">
    <property type="entry name" value="PROTEIN-GLUTAMINE GAMMA-GLUTAMYLTRANSFERASE"/>
    <property type="match status" value="1"/>
</dbReference>
<organism evidence="4 5">
    <name type="scientific">Microbacterium galbinum</name>
    <dbReference type="NCBI Taxonomy" id="2851646"/>
    <lineage>
        <taxon>Bacteria</taxon>
        <taxon>Bacillati</taxon>
        <taxon>Actinomycetota</taxon>
        <taxon>Actinomycetes</taxon>
        <taxon>Micrococcales</taxon>
        <taxon>Microbacteriaceae</taxon>
        <taxon>Microbacterium</taxon>
    </lineage>
</organism>
<keyword evidence="2" id="KW-0472">Membrane</keyword>
<feature type="transmembrane region" description="Helical" evidence="2">
    <location>
        <begin position="157"/>
        <end position="174"/>
    </location>
</feature>
<dbReference type="Proteomes" id="UP000831963">
    <property type="component" value="Chromosome"/>
</dbReference>
<keyword evidence="2" id="KW-0812">Transmembrane</keyword>
<sequence length="808" mass="85472">MTAPAIPAAPTALPLRRWILDLLATALLVGAILLGFWPTFAGGSFLPAAIGGLLLGLAVAGVSAWRRWGILIVTGLTIAVYFVFGGALALPGTTIAGFVPTLETLQKLALGVVTSWKQMLTTVAPVSAADGHLLVPFLLALVASTVTASLALRLSNVAWALIPAGTLLVLVIALGTPEAAFPIVQGLVFAVVAIAWLALRQLWAPQNSAVSVSEVDPSRAAHMRLRRLLAGAAVLAIAAGAGIASSAIAAPAETRHVFRDVIIPPFDIRDYPSPLQAFRKNVRDEKVKTLFTVRGLPEKARIRIAVMDQFDGMVYNVTDGGPGSSSAFTPLRSDMSPEAEGIPVTLQVEIAEYGGVWVPDAGAVSEIEYTGDRAEELRRGTFYNTETGTAVATPRLTAGDTYTVDTVIPNEIDDDRLAEVAFGNVTQPKQSNVPEELTSLAAETVADAESPIEQVRALETMLADGGFFSHGLEGEVISRAGHTAERISTLVGGDQMIGDDEQYAVAMALLAREVGIPARVVMGYYPDEEDAKAAEFAATGDDVHAWVEVNFEGVGWLPFNPTPPEDQVPNDQNTKPRVDPKPQVLQPPPPPQEPVDLPPTLPDDRKSEDETLNILGILGAILAIGGITLAILAILASPFIVIGAWKAAKRRARRSAARTSDRISGGWDELTDRATDYGARIAPGGTRVEDAATVVATLDVPKAAALAQRADAEIFGPTDPTPADVEAFWSEVDDIVGGLGKEAGFWRRWKARANLRSLLGGTALSHGFQNLKDAAAARVADSADARARREPGTIENNDRTTAPESENP</sequence>
<dbReference type="EMBL" id="CP078077">
    <property type="protein sequence ID" value="UPL14622.1"/>
    <property type="molecule type" value="Genomic_DNA"/>
</dbReference>
<feature type="transmembrane region" description="Helical" evidence="2">
    <location>
        <begin position="228"/>
        <end position="250"/>
    </location>
</feature>
<accession>A0ABY4IRD9</accession>
<feature type="transmembrane region" description="Helical" evidence="2">
    <location>
        <begin position="18"/>
        <end position="37"/>
    </location>
</feature>
<name>A0ABY4IRD9_9MICO</name>
<dbReference type="InterPro" id="IPR021878">
    <property type="entry name" value="TgpA_N"/>
</dbReference>
<feature type="transmembrane region" description="Helical" evidence="2">
    <location>
        <begin position="133"/>
        <end position="152"/>
    </location>
</feature>
<dbReference type="InterPro" id="IPR002931">
    <property type="entry name" value="Transglutaminase-like"/>
</dbReference>
<feature type="transmembrane region" description="Helical" evidence="2">
    <location>
        <begin position="180"/>
        <end position="199"/>
    </location>
</feature>
<feature type="compositionally biased region" description="Pro residues" evidence="1">
    <location>
        <begin position="585"/>
        <end position="601"/>
    </location>
</feature>
<feature type="transmembrane region" description="Helical" evidence="2">
    <location>
        <begin position="614"/>
        <end position="645"/>
    </location>
</feature>
<protein>
    <submittedName>
        <fullName evidence="4">DUF3488 and transglutaminase-like domain-containing protein</fullName>
    </submittedName>
</protein>
<keyword evidence="2" id="KW-1133">Transmembrane helix</keyword>
<proteinExistence type="predicted"/>
<evidence type="ECO:0000256" key="1">
    <source>
        <dbReference type="SAM" id="MobiDB-lite"/>
    </source>
</evidence>
<feature type="compositionally biased region" description="Basic and acidic residues" evidence="1">
    <location>
        <begin position="781"/>
        <end position="798"/>
    </location>
</feature>
<feature type="transmembrane region" description="Helical" evidence="2">
    <location>
        <begin position="43"/>
        <end position="62"/>
    </location>
</feature>
<dbReference type="InterPro" id="IPR038765">
    <property type="entry name" value="Papain-like_cys_pep_sf"/>
</dbReference>
<dbReference type="SMART" id="SM00460">
    <property type="entry name" value="TGc"/>
    <property type="match status" value="1"/>
</dbReference>
<evidence type="ECO:0000259" key="3">
    <source>
        <dbReference type="SMART" id="SM00460"/>
    </source>
</evidence>
<keyword evidence="5" id="KW-1185">Reference proteome</keyword>
<feature type="domain" description="Transglutaminase-like" evidence="3">
    <location>
        <begin position="492"/>
        <end position="563"/>
    </location>
</feature>
<dbReference type="Gene3D" id="3.10.620.30">
    <property type="match status" value="1"/>
</dbReference>
<evidence type="ECO:0000256" key="2">
    <source>
        <dbReference type="SAM" id="Phobius"/>
    </source>
</evidence>
<dbReference type="SUPFAM" id="SSF54001">
    <property type="entry name" value="Cysteine proteinases"/>
    <property type="match status" value="1"/>
</dbReference>
<feature type="compositionally biased region" description="Polar residues" evidence="1">
    <location>
        <begin position="799"/>
        <end position="808"/>
    </location>
</feature>
<feature type="transmembrane region" description="Helical" evidence="2">
    <location>
        <begin position="69"/>
        <end position="90"/>
    </location>
</feature>